<dbReference type="Pfam" id="PF00155">
    <property type="entry name" value="Aminotran_1_2"/>
    <property type="match status" value="1"/>
</dbReference>
<dbReference type="CDD" id="cd00609">
    <property type="entry name" value="AAT_like"/>
    <property type="match status" value="1"/>
</dbReference>
<dbReference type="Gene3D" id="3.90.1150.10">
    <property type="entry name" value="Aspartate Aminotransferase, domain 1"/>
    <property type="match status" value="1"/>
</dbReference>
<comment type="similarity">
    <text evidence="5">Belongs to the class-II pyridoxal-phosphate-dependent aminotransferase family. MalY/PatB cystathionine beta-lyase subfamily.</text>
</comment>
<feature type="domain" description="Aminotransferase class I/classII large" evidence="6">
    <location>
        <begin position="39"/>
        <end position="384"/>
    </location>
</feature>
<gene>
    <name evidence="7" type="ORF">NST17_14725</name>
</gene>
<evidence type="ECO:0000259" key="6">
    <source>
        <dbReference type="Pfam" id="PF00155"/>
    </source>
</evidence>
<evidence type="ECO:0000256" key="3">
    <source>
        <dbReference type="ARBA" id="ARBA00022898"/>
    </source>
</evidence>
<sequence>MNMKEFDTFIERKGTDSVKWNALKTIYGTDDLLPMWVADMDFASPPEITEAIETRARHGVFGYGQASPDVFQAVKNWVHKRYQWDLEENWLLPSPGVVTALGFAIQALTEEGDKILIQTPVYHPFYHMIENNHRIVVKNPLLLHNGKYEIDFADFEAKLKSGVKLFILCNPHNPVGRVWRREELEKLGDLCHKYSAKIVSDEIHADIIYKPNQHIPIASLSSKLQELTITCIAPSKTFNIPGLQASLMIIPNAELRKKVQSVQGKISFHGLNIFGRIALEAAYKHGEAWLENLLTYLQDNRDYALQFIEQEIPSVKAISPEGTYLLWIDCRSLGLSDNDLKKLLVEKGKLALEPGGKYGVEGEGFVRMNIGCPRSLLEDGLRRLKKALS</sequence>
<keyword evidence="3" id="KW-0663">Pyridoxal phosphate</keyword>
<evidence type="ECO:0000256" key="1">
    <source>
        <dbReference type="ARBA" id="ARBA00001933"/>
    </source>
</evidence>
<keyword evidence="4 7" id="KW-0456">Lyase</keyword>
<dbReference type="GO" id="GO:0047804">
    <property type="term" value="F:cysteine-S-conjugate beta-lyase activity"/>
    <property type="evidence" value="ECO:0007669"/>
    <property type="project" value="UniProtKB-EC"/>
</dbReference>
<evidence type="ECO:0000256" key="5">
    <source>
        <dbReference type="ARBA" id="ARBA00037974"/>
    </source>
</evidence>
<dbReference type="InterPro" id="IPR015421">
    <property type="entry name" value="PyrdxlP-dep_Trfase_major"/>
</dbReference>
<organism evidence="7 8">
    <name type="scientific">Caldifermentibacillus hisashii</name>
    <dbReference type="NCBI Taxonomy" id="996558"/>
    <lineage>
        <taxon>Bacteria</taxon>
        <taxon>Bacillati</taxon>
        <taxon>Bacillota</taxon>
        <taxon>Bacilli</taxon>
        <taxon>Bacillales</taxon>
        <taxon>Bacillaceae</taxon>
        <taxon>Caldifermentibacillus</taxon>
    </lineage>
</organism>
<dbReference type="InterPro" id="IPR015422">
    <property type="entry name" value="PyrdxlP-dep_Trfase_small"/>
</dbReference>
<dbReference type="EMBL" id="JBBYAK010000001">
    <property type="protein sequence ID" value="MEL3958416.1"/>
    <property type="molecule type" value="Genomic_DNA"/>
</dbReference>
<dbReference type="InterPro" id="IPR051798">
    <property type="entry name" value="Class-II_PLP-Dep_Aminotrans"/>
</dbReference>
<evidence type="ECO:0000313" key="7">
    <source>
        <dbReference type="EMBL" id="MEL3958416.1"/>
    </source>
</evidence>
<dbReference type="NCBIfam" id="TIGR04350">
    <property type="entry name" value="C_S_lyase_PatB"/>
    <property type="match status" value="1"/>
</dbReference>
<dbReference type="InterPro" id="IPR004839">
    <property type="entry name" value="Aminotransferase_I/II_large"/>
</dbReference>
<evidence type="ECO:0000256" key="4">
    <source>
        <dbReference type="ARBA" id="ARBA00023239"/>
    </source>
</evidence>
<dbReference type="InterPro" id="IPR027619">
    <property type="entry name" value="C-S_lyase_PatB-like"/>
</dbReference>
<dbReference type="Proteomes" id="UP001459714">
    <property type="component" value="Unassembled WGS sequence"/>
</dbReference>
<name>A0ABU9JZY8_9BACI</name>
<dbReference type="InterPro" id="IPR015424">
    <property type="entry name" value="PyrdxlP-dep_Trfase"/>
</dbReference>
<dbReference type="SUPFAM" id="SSF53383">
    <property type="entry name" value="PLP-dependent transferases"/>
    <property type="match status" value="1"/>
</dbReference>
<dbReference type="RefSeq" id="WP_034772036.1">
    <property type="nucleotide sequence ID" value="NZ_JBBYAK010000001.1"/>
</dbReference>
<reference evidence="7 8" key="1">
    <citation type="submission" date="2024-03" db="EMBL/GenBank/DDBJ databases">
        <title>Bacilli Hybrid Assemblies.</title>
        <authorList>
            <person name="Kovac J."/>
        </authorList>
    </citation>
    <scope>NUCLEOTIDE SEQUENCE [LARGE SCALE GENOMIC DNA]</scope>
    <source>
        <strain evidence="7 8">FSL M8-0022</strain>
    </source>
</reference>
<proteinExistence type="inferred from homology"/>
<dbReference type="EC" id="4.4.1.13" evidence="2"/>
<evidence type="ECO:0000256" key="2">
    <source>
        <dbReference type="ARBA" id="ARBA00012224"/>
    </source>
</evidence>
<comment type="caution">
    <text evidence="7">The sequence shown here is derived from an EMBL/GenBank/DDBJ whole genome shotgun (WGS) entry which is preliminary data.</text>
</comment>
<dbReference type="Gene3D" id="3.40.640.10">
    <property type="entry name" value="Type I PLP-dependent aspartate aminotransferase-like (Major domain)"/>
    <property type="match status" value="1"/>
</dbReference>
<evidence type="ECO:0000313" key="8">
    <source>
        <dbReference type="Proteomes" id="UP001459714"/>
    </source>
</evidence>
<dbReference type="PANTHER" id="PTHR43525">
    <property type="entry name" value="PROTEIN MALY"/>
    <property type="match status" value="1"/>
</dbReference>
<keyword evidence="8" id="KW-1185">Reference proteome</keyword>
<accession>A0ABU9JZY8</accession>
<dbReference type="PANTHER" id="PTHR43525:SF1">
    <property type="entry name" value="PROTEIN MALY"/>
    <property type="match status" value="1"/>
</dbReference>
<protein>
    <recommendedName>
        <fullName evidence="2">cysteine-S-conjugate beta-lyase</fullName>
        <ecNumber evidence="2">4.4.1.13</ecNumber>
    </recommendedName>
</protein>
<comment type="cofactor">
    <cofactor evidence="1">
        <name>pyridoxal 5'-phosphate</name>
        <dbReference type="ChEBI" id="CHEBI:597326"/>
    </cofactor>
</comment>